<feature type="domain" description="PucR C-terminal helix-turn-helix" evidence="1">
    <location>
        <begin position="475"/>
        <end position="529"/>
    </location>
</feature>
<proteinExistence type="predicted"/>
<evidence type="ECO:0000313" key="2">
    <source>
        <dbReference type="EMBL" id="KIP52322.1"/>
    </source>
</evidence>
<dbReference type="OrthoDB" id="3190266at2"/>
<name>A0A0D0IME4_9MICO</name>
<dbReference type="InterPro" id="IPR042070">
    <property type="entry name" value="PucR_C-HTH_sf"/>
</dbReference>
<dbReference type="EMBL" id="JXSQ01000012">
    <property type="protein sequence ID" value="KIP52322.1"/>
    <property type="molecule type" value="Genomic_DNA"/>
</dbReference>
<organism evidence="2 3">
    <name type="scientific">Leucobacter komagatae</name>
    <dbReference type="NCBI Taxonomy" id="55969"/>
    <lineage>
        <taxon>Bacteria</taxon>
        <taxon>Bacillati</taxon>
        <taxon>Actinomycetota</taxon>
        <taxon>Actinomycetes</taxon>
        <taxon>Micrococcales</taxon>
        <taxon>Microbacteriaceae</taxon>
        <taxon>Leucobacter</taxon>
    </lineage>
</organism>
<dbReference type="AlphaFoldDB" id="A0A0D0IME4"/>
<dbReference type="Pfam" id="PF13556">
    <property type="entry name" value="HTH_30"/>
    <property type="match status" value="1"/>
</dbReference>
<gene>
    <name evidence="2" type="ORF">SD72_09730</name>
</gene>
<dbReference type="InterPro" id="IPR025736">
    <property type="entry name" value="PucR_C-HTH_dom"/>
</dbReference>
<reference evidence="2 3" key="1">
    <citation type="submission" date="2015-01" db="EMBL/GenBank/DDBJ databases">
        <title>Draft genome sequence of Leucobacter komagatae strain VKM ST2845.</title>
        <authorList>
            <person name="Karlyshev A.V."/>
            <person name="Kudryashova E.B."/>
        </authorList>
    </citation>
    <scope>NUCLEOTIDE SEQUENCE [LARGE SCALE GENOMIC DNA]</scope>
    <source>
        <strain evidence="2 3">VKM ST2845</strain>
    </source>
</reference>
<evidence type="ECO:0000259" key="1">
    <source>
        <dbReference type="Pfam" id="PF13556"/>
    </source>
</evidence>
<dbReference type="PANTHER" id="PTHR33744:SF17">
    <property type="entry name" value="CONSERVED PROTEIN"/>
    <property type="match status" value="1"/>
</dbReference>
<protein>
    <submittedName>
        <fullName evidence="2">PucR family transcriptional regulator</fullName>
    </submittedName>
</protein>
<accession>A0A0D0IME4</accession>
<dbReference type="Gene3D" id="1.10.10.2840">
    <property type="entry name" value="PucR C-terminal helix-turn-helix domain"/>
    <property type="match status" value="1"/>
</dbReference>
<keyword evidence="3" id="KW-1185">Reference proteome</keyword>
<dbReference type="RefSeq" id="WP_042544265.1">
    <property type="nucleotide sequence ID" value="NZ_JXSQ01000012.1"/>
</dbReference>
<evidence type="ECO:0000313" key="3">
    <source>
        <dbReference type="Proteomes" id="UP000032120"/>
    </source>
</evidence>
<dbReference type="Proteomes" id="UP000032120">
    <property type="component" value="Unassembled WGS sequence"/>
</dbReference>
<comment type="caution">
    <text evidence="2">The sequence shown here is derived from an EMBL/GenBank/DDBJ whole genome shotgun (WGS) entry which is preliminary data.</text>
</comment>
<dbReference type="InterPro" id="IPR051448">
    <property type="entry name" value="CdaR-like_regulators"/>
</dbReference>
<dbReference type="PANTHER" id="PTHR33744">
    <property type="entry name" value="CARBOHYDRATE DIACID REGULATOR"/>
    <property type="match status" value="1"/>
</dbReference>
<sequence length="536" mass="57068">MQAAVSTNSPPRSLRLGELIEHLGPRTVTALGALDANAPVLGTEFYDAMDEPQDEAGVLLIIPSGASLDVAAVAALAAQAAELRYAALALKCPDDSADTFAAIAETSGIPILRVAPRVGWRLFEALVGGLLGEQRSSESARPEHGAEPLFALANELASHFGGSVAIEDLGRRIVAYSSVPGQAIDSLRTRGILARQVPESPFNDDQYRSVIRSESPIKYPQLDDELPRIACAIRAGALPLGTIWAIDATGEGQLTAAQTEHIQRAAGIAAAHMLDDIRVSDAGQAPREELLRTMLSGSAVAGSELVELGIPEERGATLLAFDPGPNEHPTTLAQLRTTVQRQLSLHRPEATTVARRGRVYALIAHQEAAALARIVDPLLPILDRLVGTDSGAGIVIAMPGRTLRVGGVAELRERADWLFDTAARTAGAGRILSVAGLRPELLLSRVRELLERDTALADPRVSELQAEQPGIADAVLHWCEAFGNVARAAEAAGVHENTIRYRLRRAEERYELALGDPVTLLAIWLQLRAERAGGES</sequence>